<dbReference type="RefSeq" id="WP_231746694.1">
    <property type="nucleotide sequence ID" value="NZ_CP036275.1"/>
</dbReference>
<keyword evidence="4 11" id="KW-0138">CF(0)</keyword>
<dbReference type="GO" id="GO:0046933">
    <property type="term" value="F:proton-transporting ATP synthase activity, rotational mechanism"/>
    <property type="evidence" value="ECO:0007669"/>
    <property type="project" value="UniProtKB-UniRule"/>
</dbReference>
<organism evidence="14 15">
    <name type="scientific">Maioricimonas rarisocia</name>
    <dbReference type="NCBI Taxonomy" id="2528026"/>
    <lineage>
        <taxon>Bacteria</taxon>
        <taxon>Pseudomonadati</taxon>
        <taxon>Planctomycetota</taxon>
        <taxon>Planctomycetia</taxon>
        <taxon>Planctomycetales</taxon>
        <taxon>Planctomycetaceae</taxon>
        <taxon>Maioricimonas</taxon>
    </lineage>
</organism>
<comment type="function">
    <text evidence="11 12">Key component of the proton channel; it plays a direct role in the translocation of protons across the membrane.</text>
</comment>
<dbReference type="PRINTS" id="PR00123">
    <property type="entry name" value="ATPASEA"/>
</dbReference>
<gene>
    <name evidence="14" type="primary">atpB_1</name>
    <name evidence="11" type="synonym">atpB</name>
    <name evidence="14" type="ORF">Mal4_05540</name>
</gene>
<name>A0A517Z1A3_9PLAN</name>
<dbReference type="GO" id="GO:0045259">
    <property type="term" value="C:proton-transporting ATP synthase complex"/>
    <property type="evidence" value="ECO:0007669"/>
    <property type="project" value="UniProtKB-KW"/>
</dbReference>
<dbReference type="Proteomes" id="UP000320496">
    <property type="component" value="Chromosome"/>
</dbReference>
<dbReference type="Gene3D" id="1.20.120.220">
    <property type="entry name" value="ATP synthase, F0 complex, subunit A"/>
    <property type="match status" value="1"/>
</dbReference>
<evidence type="ECO:0000313" key="15">
    <source>
        <dbReference type="Proteomes" id="UP000320496"/>
    </source>
</evidence>
<keyword evidence="9 11" id="KW-0472">Membrane</keyword>
<protein>
    <recommendedName>
        <fullName evidence="11 12">ATP synthase subunit a</fullName>
    </recommendedName>
    <alternativeName>
        <fullName evidence="11">ATP synthase F0 sector subunit a</fullName>
    </alternativeName>
    <alternativeName>
        <fullName evidence="11">F-ATPase subunit 6</fullName>
    </alternativeName>
</protein>
<dbReference type="PANTHER" id="PTHR11410:SF0">
    <property type="entry name" value="ATP SYNTHASE SUBUNIT A"/>
    <property type="match status" value="1"/>
</dbReference>
<feature type="compositionally biased region" description="Basic and acidic residues" evidence="13">
    <location>
        <begin position="92"/>
        <end position="105"/>
    </location>
</feature>
<keyword evidence="15" id="KW-1185">Reference proteome</keyword>
<dbReference type="GO" id="GO:0005886">
    <property type="term" value="C:plasma membrane"/>
    <property type="evidence" value="ECO:0007669"/>
    <property type="project" value="UniProtKB-SubCell"/>
</dbReference>
<dbReference type="InterPro" id="IPR045083">
    <property type="entry name" value="ATP_synth_F0_asu_bact/mt"/>
</dbReference>
<feature type="region of interest" description="Disordered" evidence="13">
    <location>
        <begin position="92"/>
        <end position="115"/>
    </location>
</feature>
<feature type="transmembrane region" description="Helical" evidence="11">
    <location>
        <begin position="214"/>
        <end position="233"/>
    </location>
</feature>
<evidence type="ECO:0000256" key="3">
    <source>
        <dbReference type="ARBA" id="ARBA00022448"/>
    </source>
</evidence>
<keyword evidence="6 11" id="KW-0375">Hydrogen ion transport</keyword>
<evidence type="ECO:0000256" key="7">
    <source>
        <dbReference type="ARBA" id="ARBA00022989"/>
    </source>
</evidence>
<evidence type="ECO:0000256" key="9">
    <source>
        <dbReference type="ARBA" id="ARBA00023136"/>
    </source>
</evidence>
<evidence type="ECO:0000256" key="10">
    <source>
        <dbReference type="ARBA" id="ARBA00023310"/>
    </source>
</evidence>
<proteinExistence type="inferred from homology"/>
<keyword evidence="5 11" id="KW-0812">Transmembrane</keyword>
<feature type="transmembrane region" description="Helical" evidence="11">
    <location>
        <begin position="31"/>
        <end position="53"/>
    </location>
</feature>
<evidence type="ECO:0000256" key="12">
    <source>
        <dbReference type="RuleBase" id="RU000483"/>
    </source>
</evidence>
<evidence type="ECO:0000256" key="6">
    <source>
        <dbReference type="ARBA" id="ARBA00022781"/>
    </source>
</evidence>
<comment type="similarity">
    <text evidence="2 11 12">Belongs to the ATPase A chain family.</text>
</comment>
<keyword evidence="11" id="KW-1003">Cell membrane</keyword>
<evidence type="ECO:0000256" key="1">
    <source>
        <dbReference type="ARBA" id="ARBA00004141"/>
    </source>
</evidence>
<dbReference type="EMBL" id="CP036275">
    <property type="protein sequence ID" value="QDU36270.1"/>
    <property type="molecule type" value="Genomic_DNA"/>
</dbReference>
<dbReference type="AlphaFoldDB" id="A0A517Z1A3"/>
<accession>A0A517Z1A3</accession>
<feature type="transmembrane region" description="Helical" evidence="11">
    <location>
        <begin position="174"/>
        <end position="193"/>
    </location>
</feature>
<keyword evidence="7 11" id="KW-1133">Transmembrane helix</keyword>
<reference evidence="14 15" key="1">
    <citation type="submission" date="2019-02" db="EMBL/GenBank/DDBJ databases">
        <title>Deep-cultivation of Planctomycetes and their phenomic and genomic characterization uncovers novel biology.</title>
        <authorList>
            <person name="Wiegand S."/>
            <person name="Jogler M."/>
            <person name="Boedeker C."/>
            <person name="Pinto D."/>
            <person name="Vollmers J."/>
            <person name="Rivas-Marin E."/>
            <person name="Kohn T."/>
            <person name="Peeters S.H."/>
            <person name="Heuer A."/>
            <person name="Rast P."/>
            <person name="Oberbeckmann S."/>
            <person name="Bunk B."/>
            <person name="Jeske O."/>
            <person name="Meyerdierks A."/>
            <person name="Storesund J.E."/>
            <person name="Kallscheuer N."/>
            <person name="Luecker S."/>
            <person name="Lage O.M."/>
            <person name="Pohl T."/>
            <person name="Merkel B.J."/>
            <person name="Hornburger P."/>
            <person name="Mueller R.-W."/>
            <person name="Bruemmer F."/>
            <person name="Labrenz M."/>
            <person name="Spormann A.M."/>
            <person name="Op den Camp H."/>
            <person name="Overmann J."/>
            <person name="Amann R."/>
            <person name="Jetten M.S.M."/>
            <person name="Mascher T."/>
            <person name="Medema M.H."/>
            <person name="Devos D.P."/>
            <person name="Kaster A.-K."/>
            <person name="Ovreas L."/>
            <person name="Rohde M."/>
            <person name="Galperin M.Y."/>
            <person name="Jogler C."/>
        </authorList>
    </citation>
    <scope>NUCLEOTIDE SEQUENCE [LARGE SCALE GENOMIC DNA]</scope>
    <source>
        <strain evidence="14 15">Mal4</strain>
    </source>
</reference>
<dbReference type="Pfam" id="PF00119">
    <property type="entry name" value="ATP-synt_A"/>
    <property type="match status" value="1"/>
</dbReference>
<dbReference type="KEGG" id="mri:Mal4_05540"/>
<feature type="transmembrane region" description="Helical" evidence="11">
    <location>
        <begin position="292"/>
        <end position="310"/>
    </location>
</feature>
<evidence type="ECO:0000256" key="5">
    <source>
        <dbReference type="ARBA" id="ARBA00022692"/>
    </source>
</evidence>
<sequence>MILASGTFHHVYDFDRFELPFHGELVLPSLFGLQITKFMILQVIAALLVFWIFRGLSRRVRGGSTVSGLWWNFWEMLALYIRDEVVRPIIGDPHEHDHGHDDGHHHGGNPLGTEHQHSLKEAPYVEATGKSSHSLTGGHPADKYLPFVWSSFFYILICNLIGAVPWMGSATGDLNVTVALALTAFGATFIYGAQQHGAGGFWLALVPSIDAPGALKVALIPMMFVIEVVGLFIKHGVLAIRLFANIMGGHTVLGVILAFIASTANHGVWWVVAPASIAGQIGVGLLELLVAFIQAYVFAFLSTIFIGMSLHEH</sequence>
<dbReference type="PANTHER" id="PTHR11410">
    <property type="entry name" value="ATP SYNTHASE SUBUNIT A"/>
    <property type="match status" value="1"/>
</dbReference>
<evidence type="ECO:0000313" key="14">
    <source>
        <dbReference type="EMBL" id="QDU36270.1"/>
    </source>
</evidence>
<keyword evidence="3 11" id="KW-0813">Transport</keyword>
<dbReference type="CDD" id="cd00310">
    <property type="entry name" value="ATP-synt_Fo_a_6"/>
    <property type="match status" value="1"/>
</dbReference>
<keyword evidence="8 11" id="KW-0406">Ion transport</keyword>
<dbReference type="InterPro" id="IPR000568">
    <property type="entry name" value="ATP_synth_F0_asu"/>
</dbReference>
<dbReference type="HAMAP" id="MF_01393">
    <property type="entry name" value="ATP_synth_a_bact"/>
    <property type="match status" value="1"/>
</dbReference>
<feature type="transmembrane region" description="Helical" evidence="11">
    <location>
        <begin position="144"/>
        <end position="168"/>
    </location>
</feature>
<evidence type="ECO:0000256" key="13">
    <source>
        <dbReference type="SAM" id="MobiDB-lite"/>
    </source>
</evidence>
<keyword evidence="10 11" id="KW-0066">ATP synthesis</keyword>
<dbReference type="InterPro" id="IPR035908">
    <property type="entry name" value="F0_ATP_A_sf"/>
</dbReference>
<dbReference type="SUPFAM" id="SSF81336">
    <property type="entry name" value="F1F0 ATP synthase subunit A"/>
    <property type="match status" value="1"/>
</dbReference>
<evidence type="ECO:0000256" key="8">
    <source>
        <dbReference type="ARBA" id="ARBA00023065"/>
    </source>
</evidence>
<dbReference type="NCBIfam" id="TIGR01131">
    <property type="entry name" value="ATP_synt_6_or_A"/>
    <property type="match status" value="1"/>
</dbReference>
<evidence type="ECO:0000256" key="11">
    <source>
        <dbReference type="HAMAP-Rule" id="MF_01393"/>
    </source>
</evidence>
<evidence type="ECO:0000256" key="4">
    <source>
        <dbReference type="ARBA" id="ARBA00022547"/>
    </source>
</evidence>
<comment type="subcellular location">
    <subcellularLocation>
        <location evidence="11 12">Cell membrane</location>
        <topology evidence="11 12">Multi-pass membrane protein</topology>
    </subcellularLocation>
    <subcellularLocation>
        <location evidence="1">Membrane</location>
        <topology evidence="1">Multi-pass membrane protein</topology>
    </subcellularLocation>
</comment>
<evidence type="ECO:0000256" key="2">
    <source>
        <dbReference type="ARBA" id="ARBA00006810"/>
    </source>
</evidence>